<sequence>MSRDEKEKADKIIRTAHKAALRLPQSTSTEKLLALGLHNTFEELAEAQLTTQVNRLLQTPTGRALLQRIGLGEQVQAHRRTRELSCLLKDWYKVSPLPKNMDPTLHAGRRKARAAYIDKKTKYMNTARFTDAAPYQSNAKNMVAVVTDRKGKVTSCASIAQASITEAEEVASALAIKEGRERKAPLTIITDSKATCRNYQRGRIVQSFKKTGISNALDSTEDDMVLDSGSEDDVEAGGEAAISNISLDSDSQASTLAMSDGSLKGMVAVPE</sequence>
<comment type="caution">
    <text evidence="1">The sequence shown here is derived from an EMBL/GenBank/DDBJ whole genome shotgun (WGS) entry which is preliminary data.</text>
</comment>
<evidence type="ECO:0000313" key="1">
    <source>
        <dbReference type="EMBL" id="KAH6921986.1"/>
    </source>
</evidence>
<gene>
    <name evidence="1" type="ORF">HPB50_007241</name>
</gene>
<proteinExistence type="predicted"/>
<protein>
    <submittedName>
        <fullName evidence="1">Uncharacterized protein</fullName>
    </submittedName>
</protein>
<evidence type="ECO:0000313" key="2">
    <source>
        <dbReference type="Proteomes" id="UP000821845"/>
    </source>
</evidence>
<accession>A0ACB7RJR7</accession>
<dbReference type="Proteomes" id="UP000821845">
    <property type="component" value="Chromosome 9"/>
</dbReference>
<keyword evidence="2" id="KW-1185">Reference proteome</keyword>
<dbReference type="EMBL" id="CM023489">
    <property type="protein sequence ID" value="KAH6921986.1"/>
    <property type="molecule type" value="Genomic_DNA"/>
</dbReference>
<reference evidence="1" key="1">
    <citation type="submission" date="2020-05" db="EMBL/GenBank/DDBJ databases">
        <title>Large-scale comparative analyses of tick genomes elucidate their genetic diversity and vector capacities.</title>
        <authorList>
            <person name="Jia N."/>
            <person name="Wang J."/>
            <person name="Shi W."/>
            <person name="Du L."/>
            <person name="Sun Y."/>
            <person name="Zhan W."/>
            <person name="Jiang J."/>
            <person name="Wang Q."/>
            <person name="Zhang B."/>
            <person name="Ji P."/>
            <person name="Sakyi L.B."/>
            <person name="Cui X."/>
            <person name="Yuan T."/>
            <person name="Jiang B."/>
            <person name="Yang W."/>
            <person name="Lam T.T.-Y."/>
            <person name="Chang Q."/>
            <person name="Ding S."/>
            <person name="Wang X."/>
            <person name="Zhu J."/>
            <person name="Ruan X."/>
            <person name="Zhao L."/>
            <person name="Wei J."/>
            <person name="Que T."/>
            <person name="Du C."/>
            <person name="Cheng J."/>
            <person name="Dai P."/>
            <person name="Han X."/>
            <person name="Huang E."/>
            <person name="Gao Y."/>
            <person name="Liu J."/>
            <person name="Shao H."/>
            <person name="Ye R."/>
            <person name="Li L."/>
            <person name="Wei W."/>
            <person name="Wang X."/>
            <person name="Wang C."/>
            <person name="Yang T."/>
            <person name="Huo Q."/>
            <person name="Li W."/>
            <person name="Guo W."/>
            <person name="Chen H."/>
            <person name="Zhou L."/>
            <person name="Ni X."/>
            <person name="Tian J."/>
            <person name="Zhou Y."/>
            <person name="Sheng Y."/>
            <person name="Liu T."/>
            <person name="Pan Y."/>
            <person name="Xia L."/>
            <person name="Li J."/>
            <person name="Zhao F."/>
            <person name="Cao W."/>
        </authorList>
    </citation>
    <scope>NUCLEOTIDE SEQUENCE</scope>
    <source>
        <strain evidence="1">Hyas-2018</strain>
    </source>
</reference>
<name>A0ACB7RJR7_HYAAI</name>
<organism evidence="1 2">
    <name type="scientific">Hyalomma asiaticum</name>
    <name type="common">Tick</name>
    <dbReference type="NCBI Taxonomy" id="266040"/>
    <lineage>
        <taxon>Eukaryota</taxon>
        <taxon>Metazoa</taxon>
        <taxon>Ecdysozoa</taxon>
        <taxon>Arthropoda</taxon>
        <taxon>Chelicerata</taxon>
        <taxon>Arachnida</taxon>
        <taxon>Acari</taxon>
        <taxon>Parasitiformes</taxon>
        <taxon>Ixodida</taxon>
        <taxon>Ixodoidea</taxon>
        <taxon>Ixodidae</taxon>
        <taxon>Hyalomminae</taxon>
        <taxon>Hyalomma</taxon>
    </lineage>
</organism>